<evidence type="ECO:0000256" key="3">
    <source>
        <dbReference type="ARBA" id="ARBA00012374"/>
    </source>
</evidence>
<dbReference type="RefSeq" id="WP_148896406.1">
    <property type="nucleotide sequence ID" value="NZ_VNIB01000010.1"/>
</dbReference>
<keyword evidence="7 14" id="KW-0378">Hydrolase</keyword>
<evidence type="ECO:0000313" key="15">
    <source>
        <dbReference type="EMBL" id="TYO97508.1"/>
    </source>
</evidence>
<evidence type="ECO:0000256" key="11">
    <source>
        <dbReference type="ARBA" id="ARBA00032707"/>
    </source>
</evidence>
<accession>A0A5D3WK57</accession>
<dbReference type="GO" id="GO:0005886">
    <property type="term" value="C:plasma membrane"/>
    <property type="evidence" value="ECO:0007669"/>
    <property type="project" value="UniProtKB-SubCell"/>
</dbReference>
<keyword evidence="14" id="KW-0961">Cell wall biogenesis/degradation</keyword>
<keyword evidence="8 14" id="KW-1133">Transmembrane helix</keyword>
<comment type="subcellular location">
    <subcellularLocation>
        <location evidence="1 14">Cell membrane</location>
        <topology evidence="1 14">Multi-pass membrane protein</topology>
    </subcellularLocation>
</comment>
<dbReference type="GO" id="GO:0009252">
    <property type="term" value="P:peptidoglycan biosynthetic process"/>
    <property type="evidence" value="ECO:0007669"/>
    <property type="project" value="UniProtKB-KW"/>
</dbReference>
<dbReference type="GO" id="GO:0046677">
    <property type="term" value="P:response to antibiotic"/>
    <property type="evidence" value="ECO:0007669"/>
    <property type="project" value="UniProtKB-UniRule"/>
</dbReference>
<comment type="catalytic activity">
    <reaction evidence="13 14">
        <text>di-trans,octa-cis-undecaprenyl diphosphate + H2O = di-trans,octa-cis-undecaprenyl phosphate + phosphate + H(+)</text>
        <dbReference type="Rhea" id="RHEA:28094"/>
        <dbReference type="ChEBI" id="CHEBI:15377"/>
        <dbReference type="ChEBI" id="CHEBI:15378"/>
        <dbReference type="ChEBI" id="CHEBI:43474"/>
        <dbReference type="ChEBI" id="CHEBI:58405"/>
        <dbReference type="ChEBI" id="CHEBI:60392"/>
        <dbReference type="EC" id="3.6.1.27"/>
    </reaction>
</comment>
<evidence type="ECO:0000256" key="13">
    <source>
        <dbReference type="ARBA" id="ARBA00047594"/>
    </source>
</evidence>
<sequence>MSIGQAVFLGLLQGLTEFLPVSSSGHLVIAQHFLTGFRQPGVLFDVMLHVGTMLAVCLYFRHDLAALLSAPLRRNEEDRRQLRLLGLLALASVPTAIIGLSLEDFFSRLFHSLPTVAAMLLVTGSLLFVAERLRRGERGIDRLGAFDALLVGTVQGLAIIPGISRSGSTIAVLLLRGVDGEAAARFSFLLALPAVGGAALLSLRDLRAVQAAEIPAYLAGTLAAFLIGLASIHLLMGVIRKRRLLVFAVYCWLVGLLFLLVPF</sequence>
<evidence type="ECO:0000256" key="5">
    <source>
        <dbReference type="ARBA" id="ARBA00022475"/>
    </source>
</evidence>
<keyword evidence="16" id="KW-1185">Reference proteome</keyword>
<evidence type="ECO:0000313" key="16">
    <source>
        <dbReference type="Proteomes" id="UP000324159"/>
    </source>
</evidence>
<keyword evidence="14" id="KW-0573">Peptidoglycan synthesis</keyword>
<feature type="transmembrane region" description="Helical" evidence="14">
    <location>
        <begin position="183"/>
        <end position="203"/>
    </location>
</feature>
<dbReference type="AlphaFoldDB" id="A0A5D3WK57"/>
<name>A0A5D3WK57_9BACT</name>
<dbReference type="InterPro" id="IPR003824">
    <property type="entry name" value="UppP"/>
</dbReference>
<dbReference type="EC" id="3.6.1.27" evidence="3 14"/>
<organism evidence="15 16">
    <name type="scientific">Geothermobacter ehrlichii</name>
    <dbReference type="NCBI Taxonomy" id="213224"/>
    <lineage>
        <taxon>Bacteria</taxon>
        <taxon>Pseudomonadati</taxon>
        <taxon>Thermodesulfobacteriota</taxon>
        <taxon>Desulfuromonadia</taxon>
        <taxon>Desulfuromonadales</taxon>
        <taxon>Geothermobacteraceae</taxon>
        <taxon>Geothermobacter</taxon>
    </lineage>
</organism>
<comment type="caution">
    <text evidence="15">The sequence shown here is derived from an EMBL/GenBank/DDBJ whole genome shotgun (WGS) entry which is preliminary data.</text>
</comment>
<proteinExistence type="inferred from homology"/>
<feature type="transmembrane region" description="Helical" evidence="14">
    <location>
        <begin position="82"/>
        <end position="102"/>
    </location>
</feature>
<comment type="function">
    <text evidence="14">Catalyzes the dephosphorylation of undecaprenyl diphosphate (UPP). Confers resistance to bacitracin.</text>
</comment>
<reference evidence="15 16" key="1">
    <citation type="submission" date="2019-07" db="EMBL/GenBank/DDBJ databases">
        <title>Genomic Encyclopedia of Type Strains, Phase IV (KMG-IV): sequencing the most valuable type-strain genomes for metagenomic binning, comparative biology and taxonomic classification.</title>
        <authorList>
            <person name="Goeker M."/>
        </authorList>
    </citation>
    <scope>NUCLEOTIDE SEQUENCE [LARGE SCALE GENOMIC DNA]</scope>
    <source>
        <strain evidence="15 16">SS015</strain>
    </source>
</reference>
<dbReference type="PANTHER" id="PTHR30622">
    <property type="entry name" value="UNDECAPRENYL-DIPHOSPHATASE"/>
    <property type="match status" value="1"/>
</dbReference>
<evidence type="ECO:0000256" key="2">
    <source>
        <dbReference type="ARBA" id="ARBA00010621"/>
    </source>
</evidence>
<comment type="miscellaneous">
    <text evidence="14">Bacitracin is thought to be involved in the inhibition of peptidoglycan synthesis by sequestering undecaprenyl diphosphate, thereby reducing the pool of lipid carrier available.</text>
</comment>
<dbReference type="OrthoDB" id="9808289at2"/>
<dbReference type="GO" id="GO:0050380">
    <property type="term" value="F:undecaprenyl-diphosphatase activity"/>
    <property type="evidence" value="ECO:0007669"/>
    <property type="project" value="UniProtKB-UniRule"/>
</dbReference>
<feature type="transmembrane region" description="Helical" evidence="14">
    <location>
        <begin position="244"/>
        <end position="261"/>
    </location>
</feature>
<dbReference type="GO" id="GO:0008360">
    <property type="term" value="P:regulation of cell shape"/>
    <property type="evidence" value="ECO:0007669"/>
    <property type="project" value="UniProtKB-KW"/>
</dbReference>
<evidence type="ECO:0000256" key="1">
    <source>
        <dbReference type="ARBA" id="ARBA00004651"/>
    </source>
</evidence>
<keyword evidence="9 14" id="KW-0472">Membrane</keyword>
<feature type="transmembrane region" description="Helical" evidence="14">
    <location>
        <begin position="215"/>
        <end position="238"/>
    </location>
</feature>
<evidence type="ECO:0000256" key="4">
    <source>
        <dbReference type="ARBA" id="ARBA00021581"/>
    </source>
</evidence>
<evidence type="ECO:0000256" key="14">
    <source>
        <dbReference type="HAMAP-Rule" id="MF_01006"/>
    </source>
</evidence>
<dbReference type="GO" id="GO:0071555">
    <property type="term" value="P:cell wall organization"/>
    <property type="evidence" value="ECO:0007669"/>
    <property type="project" value="UniProtKB-KW"/>
</dbReference>
<feature type="transmembrane region" description="Helical" evidence="14">
    <location>
        <begin position="142"/>
        <end position="163"/>
    </location>
</feature>
<dbReference type="EMBL" id="VNIB01000010">
    <property type="protein sequence ID" value="TYO97508.1"/>
    <property type="molecule type" value="Genomic_DNA"/>
</dbReference>
<feature type="transmembrane region" description="Helical" evidence="14">
    <location>
        <begin position="40"/>
        <end position="61"/>
    </location>
</feature>
<keyword evidence="14" id="KW-0133">Cell shape</keyword>
<evidence type="ECO:0000256" key="9">
    <source>
        <dbReference type="ARBA" id="ARBA00023136"/>
    </source>
</evidence>
<evidence type="ECO:0000256" key="6">
    <source>
        <dbReference type="ARBA" id="ARBA00022692"/>
    </source>
</evidence>
<dbReference type="HAMAP" id="MF_01006">
    <property type="entry name" value="Undec_diphosphatase"/>
    <property type="match status" value="1"/>
</dbReference>
<dbReference type="Pfam" id="PF02673">
    <property type="entry name" value="BacA"/>
    <property type="match status" value="1"/>
</dbReference>
<dbReference type="Proteomes" id="UP000324159">
    <property type="component" value="Unassembled WGS sequence"/>
</dbReference>
<protein>
    <recommendedName>
        <fullName evidence="4 14">Undecaprenyl-diphosphatase</fullName>
        <ecNumber evidence="3 14">3.6.1.27</ecNumber>
    </recommendedName>
    <alternativeName>
        <fullName evidence="12 14">Bacitracin resistance protein</fullName>
    </alternativeName>
    <alternativeName>
        <fullName evidence="11 14">Undecaprenyl pyrophosphate phosphatase</fullName>
    </alternativeName>
</protein>
<evidence type="ECO:0000256" key="12">
    <source>
        <dbReference type="ARBA" id="ARBA00032932"/>
    </source>
</evidence>
<keyword evidence="10 14" id="KW-0046">Antibiotic resistance</keyword>
<feature type="transmembrane region" description="Helical" evidence="14">
    <location>
        <begin position="108"/>
        <end position="130"/>
    </location>
</feature>
<evidence type="ECO:0000256" key="7">
    <source>
        <dbReference type="ARBA" id="ARBA00022801"/>
    </source>
</evidence>
<keyword evidence="6 14" id="KW-0812">Transmembrane</keyword>
<keyword evidence="5 14" id="KW-1003">Cell membrane</keyword>
<comment type="similarity">
    <text evidence="2 14">Belongs to the UppP family.</text>
</comment>
<evidence type="ECO:0000256" key="8">
    <source>
        <dbReference type="ARBA" id="ARBA00022989"/>
    </source>
</evidence>
<dbReference type="PANTHER" id="PTHR30622:SF4">
    <property type="entry name" value="UNDECAPRENYL-DIPHOSPHATASE"/>
    <property type="match status" value="1"/>
</dbReference>
<gene>
    <name evidence="14" type="primary">uppP</name>
    <name evidence="15" type="ORF">EDC39_11048</name>
</gene>
<evidence type="ECO:0000256" key="10">
    <source>
        <dbReference type="ARBA" id="ARBA00023251"/>
    </source>
</evidence>